<feature type="domain" description="V-SNARE coiled-coil homology" evidence="2">
    <location>
        <begin position="12"/>
        <end position="60"/>
    </location>
</feature>
<organism evidence="3 4">
    <name type="scientific">Rickenella mellea</name>
    <dbReference type="NCBI Taxonomy" id="50990"/>
    <lineage>
        <taxon>Eukaryota</taxon>
        <taxon>Fungi</taxon>
        <taxon>Dikarya</taxon>
        <taxon>Basidiomycota</taxon>
        <taxon>Agaricomycotina</taxon>
        <taxon>Agaricomycetes</taxon>
        <taxon>Hymenochaetales</taxon>
        <taxon>Rickenellaceae</taxon>
        <taxon>Rickenella</taxon>
    </lineage>
</organism>
<name>A0A4Y7PYW3_9AGAM</name>
<dbReference type="InterPro" id="IPR001388">
    <property type="entry name" value="Synaptobrevin-like"/>
</dbReference>
<dbReference type="PROSITE" id="PS50892">
    <property type="entry name" value="V_SNARE"/>
    <property type="match status" value="1"/>
</dbReference>
<dbReference type="VEuPathDB" id="FungiDB:BD410DRAFT_684296"/>
<dbReference type="GO" id="GO:0016020">
    <property type="term" value="C:membrane"/>
    <property type="evidence" value="ECO:0007669"/>
    <property type="project" value="InterPro"/>
</dbReference>
<evidence type="ECO:0000259" key="2">
    <source>
        <dbReference type="PROSITE" id="PS50892"/>
    </source>
</evidence>
<evidence type="ECO:0000313" key="3">
    <source>
        <dbReference type="EMBL" id="TDL20281.1"/>
    </source>
</evidence>
<accession>A0A4Y7PYW3</accession>
<keyword evidence="4" id="KW-1185">Reference proteome</keyword>
<proteinExistence type="predicted"/>
<dbReference type="Proteomes" id="UP000294933">
    <property type="component" value="Unassembled WGS sequence"/>
</dbReference>
<dbReference type="AlphaFoldDB" id="A0A4Y7PYW3"/>
<dbReference type="GO" id="GO:0016192">
    <property type="term" value="P:vesicle-mediated transport"/>
    <property type="evidence" value="ECO:0007669"/>
    <property type="project" value="InterPro"/>
</dbReference>
<keyword evidence="1" id="KW-0175">Coiled coil</keyword>
<reference evidence="3 4" key="1">
    <citation type="submission" date="2018-06" db="EMBL/GenBank/DDBJ databases">
        <title>A transcriptomic atlas of mushroom development highlights an independent origin of complex multicellularity.</title>
        <authorList>
            <consortium name="DOE Joint Genome Institute"/>
            <person name="Krizsan K."/>
            <person name="Almasi E."/>
            <person name="Merenyi Z."/>
            <person name="Sahu N."/>
            <person name="Viragh M."/>
            <person name="Koszo T."/>
            <person name="Mondo S."/>
            <person name="Kiss B."/>
            <person name="Balint B."/>
            <person name="Kues U."/>
            <person name="Barry K."/>
            <person name="Hegedus J.C."/>
            <person name="Henrissat B."/>
            <person name="Johnson J."/>
            <person name="Lipzen A."/>
            <person name="Ohm R."/>
            <person name="Nagy I."/>
            <person name="Pangilinan J."/>
            <person name="Yan J."/>
            <person name="Xiong Y."/>
            <person name="Grigoriev I.V."/>
            <person name="Hibbett D.S."/>
            <person name="Nagy L.G."/>
        </authorList>
    </citation>
    <scope>NUCLEOTIDE SEQUENCE [LARGE SCALE GENOMIC DNA]</scope>
    <source>
        <strain evidence="3 4">SZMC22713</strain>
    </source>
</reference>
<dbReference type="SUPFAM" id="SSF58038">
    <property type="entry name" value="SNARE fusion complex"/>
    <property type="match status" value="1"/>
</dbReference>
<dbReference type="PRINTS" id="PR00219">
    <property type="entry name" value="SYNAPTOBREVN"/>
</dbReference>
<sequence>SDPLKPTRANSRTADIQRQIDDTVGMMRDNINKMAQRGERLDSLQVESGGVHVGPAGAER</sequence>
<feature type="non-terminal residue" evidence="3">
    <location>
        <position position="60"/>
    </location>
</feature>
<gene>
    <name evidence="3" type="ORF">BD410DRAFT_684296</name>
</gene>
<dbReference type="STRING" id="50990.A0A4Y7PYW3"/>
<dbReference type="Pfam" id="PF00957">
    <property type="entry name" value="Synaptobrevin"/>
    <property type="match status" value="1"/>
</dbReference>
<dbReference type="Gene3D" id="1.20.5.110">
    <property type="match status" value="1"/>
</dbReference>
<feature type="non-terminal residue" evidence="3">
    <location>
        <position position="1"/>
    </location>
</feature>
<dbReference type="OrthoDB" id="190375at2759"/>
<evidence type="ECO:0000256" key="1">
    <source>
        <dbReference type="PROSITE-ProRule" id="PRU00290"/>
    </source>
</evidence>
<dbReference type="EMBL" id="ML170189">
    <property type="protein sequence ID" value="TDL20281.1"/>
    <property type="molecule type" value="Genomic_DNA"/>
</dbReference>
<evidence type="ECO:0000313" key="4">
    <source>
        <dbReference type="Proteomes" id="UP000294933"/>
    </source>
</evidence>
<protein>
    <recommendedName>
        <fullName evidence="2">V-SNARE coiled-coil homology domain-containing protein</fullName>
    </recommendedName>
</protein>
<dbReference type="InterPro" id="IPR042855">
    <property type="entry name" value="V_SNARE_CC"/>
</dbReference>